<reference evidence="3 4" key="1">
    <citation type="submission" date="2020-08" db="EMBL/GenBank/DDBJ databases">
        <title>Sequencing the genomes of 1000 actinobacteria strains.</title>
        <authorList>
            <person name="Klenk H.-P."/>
        </authorList>
    </citation>
    <scope>NUCLEOTIDE SEQUENCE [LARGE SCALE GENOMIC DNA]</scope>
    <source>
        <strain evidence="3 4">DSM 45784</strain>
    </source>
</reference>
<evidence type="ECO:0000313" key="4">
    <source>
        <dbReference type="Proteomes" id="UP000542210"/>
    </source>
</evidence>
<feature type="region of interest" description="Disordered" evidence="1">
    <location>
        <begin position="127"/>
        <end position="147"/>
    </location>
</feature>
<dbReference type="Proteomes" id="UP000542210">
    <property type="component" value="Unassembled WGS sequence"/>
</dbReference>
<feature type="chain" id="PRO_5031234190" evidence="2">
    <location>
        <begin position="28"/>
        <end position="147"/>
    </location>
</feature>
<protein>
    <submittedName>
        <fullName evidence="3">Uncharacterized protein</fullName>
    </submittedName>
</protein>
<sequence length="147" mass="15002">MGRPPAAVLLTVLALSLGQAPTTAAHAAATIGWGCGLTLTTSVTLTEDLVRAGRGPIIGADDITIDLNEPLHEERPCPERAHRPAGRAGARSLHIGFTAGSRLTVADNTGTRNAGYFVYAPPGTVTDGGGNKGRPCGPQPTPAVTCR</sequence>
<keyword evidence="4" id="KW-1185">Reference proteome</keyword>
<accession>A0A7W7DFT9</accession>
<feature type="signal peptide" evidence="2">
    <location>
        <begin position="1"/>
        <end position="27"/>
    </location>
</feature>
<dbReference type="RefSeq" id="WP_184888079.1">
    <property type="nucleotide sequence ID" value="NZ_BOOV01000036.1"/>
</dbReference>
<evidence type="ECO:0000313" key="3">
    <source>
        <dbReference type="EMBL" id="MBB4706018.1"/>
    </source>
</evidence>
<proteinExistence type="predicted"/>
<dbReference type="AlphaFoldDB" id="A0A7W7DFT9"/>
<comment type="caution">
    <text evidence="3">The sequence shown here is derived from an EMBL/GenBank/DDBJ whole genome shotgun (WGS) entry which is preliminary data.</text>
</comment>
<organism evidence="3 4">
    <name type="scientific">Sphaerisporangium siamense</name>
    <dbReference type="NCBI Taxonomy" id="795645"/>
    <lineage>
        <taxon>Bacteria</taxon>
        <taxon>Bacillati</taxon>
        <taxon>Actinomycetota</taxon>
        <taxon>Actinomycetes</taxon>
        <taxon>Streptosporangiales</taxon>
        <taxon>Streptosporangiaceae</taxon>
        <taxon>Sphaerisporangium</taxon>
    </lineage>
</organism>
<keyword evidence="2" id="KW-0732">Signal</keyword>
<evidence type="ECO:0000256" key="1">
    <source>
        <dbReference type="SAM" id="MobiDB-lite"/>
    </source>
</evidence>
<dbReference type="EMBL" id="JACHND010000001">
    <property type="protein sequence ID" value="MBB4706018.1"/>
    <property type="molecule type" value="Genomic_DNA"/>
</dbReference>
<gene>
    <name evidence="3" type="ORF">BJ982_007562</name>
</gene>
<evidence type="ECO:0000256" key="2">
    <source>
        <dbReference type="SAM" id="SignalP"/>
    </source>
</evidence>
<name>A0A7W7DFT9_9ACTN</name>